<dbReference type="SUPFAM" id="SSF52218">
    <property type="entry name" value="Flavoproteins"/>
    <property type="match status" value="1"/>
</dbReference>
<reference evidence="4" key="2">
    <citation type="submission" date="2020-09" db="EMBL/GenBank/DDBJ databases">
        <authorList>
            <person name="Sun Q."/>
            <person name="Ohkuma M."/>
        </authorList>
    </citation>
    <scope>NUCLEOTIDE SEQUENCE</scope>
    <source>
        <strain evidence="4">JCM 17251</strain>
    </source>
</reference>
<feature type="domain" description="NADPH-dependent FMN reductase-like" evidence="3">
    <location>
        <begin position="1"/>
        <end position="101"/>
    </location>
</feature>
<dbReference type="AlphaFoldDB" id="A0A917XT98"/>
<evidence type="ECO:0000313" key="4">
    <source>
        <dbReference type="EMBL" id="GGN52794.1"/>
    </source>
</evidence>
<dbReference type="PANTHER" id="PTHR43278:SF4">
    <property type="entry name" value="NAD(P)H-DEPENDENT FMN-CONTAINING OXIDOREDUCTASE YWQN-RELATED"/>
    <property type="match status" value="1"/>
</dbReference>
<reference evidence="4" key="1">
    <citation type="journal article" date="2014" name="Int. J. Syst. Evol. Microbiol.">
        <title>Complete genome sequence of Corynebacterium casei LMG S-19264T (=DSM 44701T), isolated from a smear-ripened cheese.</title>
        <authorList>
            <consortium name="US DOE Joint Genome Institute (JGI-PGF)"/>
            <person name="Walter F."/>
            <person name="Albersmeier A."/>
            <person name="Kalinowski J."/>
            <person name="Ruckert C."/>
        </authorList>
    </citation>
    <scope>NUCLEOTIDE SEQUENCE</scope>
    <source>
        <strain evidence="4">JCM 17251</strain>
    </source>
</reference>
<sequence>MKVFALYGSSRKNGNSDLLADKVLYNIKHTKRYLTDYNITPIDDKRHEPEGFLERVNDDYNELVSEMLDHDVVIYVTPLYWYGMSGLMKNFIDRSTESMRIPERNFTERMKEMKHYVVIAGGDSPYEKGKPLVQQFAYIFDFMGTRLEGWIIGDGNKPGEVLEDKVAMENASKMNAEVKQLFSHK</sequence>
<comment type="caution">
    <text evidence="4">The sequence shown here is derived from an EMBL/GenBank/DDBJ whole genome shotgun (WGS) entry which is preliminary data.</text>
</comment>
<dbReference type="InterPro" id="IPR029039">
    <property type="entry name" value="Flavoprotein-like_sf"/>
</dbReference>
<keyword evidence="5" id="KW-1185">Reference proteome</keyword>
<dbReference type="RefSeq" id="WP_156855056.1">
    <property type="nucleotide sequence ID" value="NZ_BMOS01000004.1"/>
</dbReference>
<keyword evidence="1" id="KW-0285">Flavoprotein</keyword>
<keyword evidence="2" id="KW-0288">FMN</keyword>
<dbReference type="Pfam" id="PF03358">
    <property type="entry name" value="FMN_red"/>
    <property type="match status" value="1"/>
</dbReference>
<dbReference type="GO" id="GO:0016491">
    <property type="term" value="F:oxidoreductase activity"/>
    <property type="evidence" value="ECO:0007669"/>
    <property type="project" value="InterPro"/>
</dbReference>
<dbReference type="PANTHER" id="PTHR43278">
    <property type="entry name" value="NAD(P)H-DEPENDENT FMN-CONTAINING OXIDOREDUCTASE YWQN-RELATED"/>
    <property type="match status" value="1"/>
</dbReference>
<evidence type="ECO:0000256" key="2">
    <source>
        <dbReference type="ARBA" id="ARBA00022643"/>
    </source>
</evidence>
<evidence type="ECO:0000313" key="5">
    <source>
        <dbReference type="Proteomes" id="UP000624041"/>
    </source>
</evidence>
<dbReference type="Proteomes" id="UP000624041">
    <property type="component" value="Unassembled WGS sequence"/>
</dbReference>
<evidence type="ECO:0000259" key="3">
    <source>
        <dbReference type="Pfam" id="PF03358"/>
    </source>
</evidence>
<accession>A0A917XT98</accession>
<dbReference type="InterPro" id="IPR051796">
    <property type="entry name" value="ISF_SsuE-like"/>
</dbReference>
<organism evidence="4 5">
    <name type="scientific">Oceanobacillus indicireducens</name>
    <dbReference type="NCBI Taxonomy" id="1004261"/>
    <lineage>
        <taxon>Bacteria</taxon>
        <taxon>Bacillati</taxon>
        <taxon>Bacillota</taxon>
        <taxon>Bacilli</taxon>
        <taxon>Bacillales</taxon>
        <taxon>Bacillaceae</taxon>
        <taxon>Oceanobacillus</taxon>
    </lineage>
</organism>
<proteinExistence type="predicted"/>
<dbReference type="Gene3D" id="3.40.50.360">
    <property type="match status" value="1"/>
</dbReference>
<dbReference type="EMBL" id="BMOS01000004">
    <property type="protein sequence ID" value="GGN52794.1"/>
    <property type="molecule type" value="Genomic_DNA"/>
</dbReference>
<name>A0A917XT98_9BACI</name>
<gene>
    <name evidence="4" type="ORF">GCM10007971_08820</name>
</gene>
<protein>
    <submittedName>
        <fullName evidence="4">NAD(P)H-dependent oxidoreductase</fullName>
    </submittedName>
</protein>
<evidence type="ECO:0000256" key="1">
    <source>
        <dbReference type="ARBA" id="ARBA00022630"/>
    </source>
</evidence>
<dbReference type="InterPro" id="IPR005025">
    <property type="entry name" value="FMN_Rdtase-like_dom"/>
</dbReference>